<dbReference type="RefSeq" id="XP_030944126.1">
    <property type="nucleotide sequence ID" value="XM_031088266.1"/>
</dbReference>
<name>A0A7N2MV45_QUELO</name>
<dbReference type="FunCoup" id="A0A7N2MV45">
    <property type="interactions" value="4"/>
</dbReference>
<dbReference type="Pfam" id="PF07911">
    <property type="entry name" value="DUF1677"/>
    <property type="match status" value="1"/>
</dbReference>
<evidence type="ECO:0000313" key="1">
    <source>
        <dbReference type="EnsemblPlants" id="QL11p001062:mrna:CDS:1"/>
    </source>
</evidence>
<reference evidence="1" key="2">
    <citation type="submission" date="2021-01" db="UniProtKB">
        <authorList>
            <consortium name="EnsemblPlants"/>
        </authorList>
    </citation>
    <scope>IDENTIFICATION</scope>
</reference>
<gene>
    <name evidence="1" type="primary">LOC115968768</name>
</gene>
<evidence type="ECO:0008006" key="3">
    <source>
        <dbReference type="Google" id="ProtNLM"/>
    </source>
</evidence>
<dbReference type="EnsemblPlants" id="QL11p001062:mrna">
    <property type="protein sequence ID" value="QL11p001062:mrna:CDS:1"/>
    <property type="gene ID" value="QL11p001062"/>
</dbReference>
<dbReference type="OrthoDB" id="1911663at2759"/>
<dbReference type="GeneID" id="115968768"/>
<dbReference type="Proteomes" id="UP000594261">
    <property type="component" value="Chromosome 11"/>
</dbReference>
<sequence length="154" mass="17198">MVITSSESRSPTTKVPSGPPPIEVLSVKCESCGFTEECTPAYIHRIKERYQGRWICGLCVEAVKDEVIRSDMLISTEEALNRHISFYKKFRSLRSSSLKQGAEHPISAMGRVLRRSMDSPRHLRSSSGSDLHAVEGVRNSGLVRSESCVPYLSR</sequence>
<organism evidence="1 2">
    <name type="scientific">Quercus lobata</name>
    <name type="common">Valley oak</name>
    <dbReference type="NCBI Taxonomy" id="97700"/>
    <lineage>
        <taxon>Eukaryota</taxon>
        <taxon>Viridiplantae</taxon>
        <taxon>Streptophyta</taxon>
        <taxon>Embryophyta</taxon>
        <taxon>Tracheophyta</taxon>
        <taxon>Spermatophyta</taxon>
        <taxon>Magnoliopsida</taxon>
        <taxon>eudicotyledons</taxon>
        <taxon>Gunneridae</taxon>
        <taxon>Pentapetalae</taxon>
        <taxon>rosids</taxon>
        <taxon>fabids</taxon>
        <taxon>Fagales</taxon>
        <taxon>Fagaceae</taxon>
        <taxon>Quercus</taxon>
    </lineage>
</organism>
<dbReference type="InterPro" id="IPR012876">
    <property type="entry name" value="DUF1677_pln"/>
</dbReference>
<evidence type="ECO:0000313" key="2">
    <source>
        <dbReference type="Proteomes" id="UP000594261"/>
    </source>
</evidence>
<keyword evidence="2" id="KW-1185">Reference proteome</keyword>
<dbReference type="OMA" id="CTPAYIN"/>
<dbReference type="AlphaFoldDB" id="A0A7N2MV45"/>
<reference evidence="1 2" key="1">
    <citation type="journal article" date="2016" name="G3 (Bethesda)">
        <title>First Draft Assembly and Annotation of the Genome of a California Endemic Oak Quercus lobata Nee (Fagaceae).</title>
        <authorList>
            <person name="Sork V.L."/>
            <person name="Fitz-Gibbon S.T."/>
            <person name="Puiu D."/>
            <person name="Crepeau M."/>
            <person name="Gugger P.F."/>
            <person name="Sherman R."/>
            <person name="Stevens K."/>
            <person name="Langley C.H."/>
            <person name="Pellegrini M."/>
            <person name="Salzberg S.L."/>
        </authorList>
    </citation>
    <scope>NUCLEOTIDE SEQUENCE [LARGE SCALE GENOMIC DNA]</scope>
    <source>
        <strain evidence="1 2">cv. SW786</strain>
    </source>
</reference>
<dbReference type="PANTHER" id="PTHR33108:SF3">
    <property type="entry name" value="DUF1677 FAMILY PROTEIN"/>
    <property type="match status" value="1"/>
</dbReference>
<proteinExistence type="predicted"/>
<dbReference type="PANTHER" id="PTHR33108">
    <property type="entry name" value="OS01G0745000 PROTEIN"/>
    <property type="match status" value="1"/>
</dbReference>
<dbReference type="KEGG" id="qlo:115968768"/>
<protein>
    <recommendedName>
        <fullName evidence="3">DUF1677 family protein</fullName>
    </recommendedName>
</protein>
<dbReference type="EMBL" id="LRBV02000011">
    <property type="status" value="NOT_ANNOTATED_CDS"/>
    <property type="molecule type" value="Genomic_DNA"/>
</dbReference>
<accession>A0A7N2MV45</accession>
<dbReference type="Gramene" id="QL11p001062:mrna">
    <property type="protein sequence ID" value="QL11p001062:mrna:CDS:1"/>
    <property type="gene ID" value="QL11p001062"/>
</dbReference>
<dbReference type="InParanoid" id="A0A7N2MV45"/>